<feature type="compositionally biased region" description="Low complexity" evidence="15">
    <location>
        <begin position="440"/>
        <end position="452"/>
    </location>
</feature>
<dbReference type="GO" id="GO:0030170">
    <property type="term" value="F:pyridoxal phosphate binding"/>
    <property type="evidence" value="ECO:0007669"/>
    <property type="project" value="UniProtKB-UniRule"/>
</dbReference>
<gene>
    <name evidence="12" type="primary">lysA</name>
    <name evidence="17" type="ORF">BLITH_1261</name>
</gene>
<evidence type="ECO:0000256" key="13">
    <source>
        <dbReference type="PIRSR" id="PIRSR600183-50"/>
    </source>
</evidence>
<comment type="cofactor">
    <cofactor evidence="1 12 13 14">
        <name>pyridoxal 5'-phosphate</name>
        <dbReference type="ChEBI" id="CHEBI:597326"/>
    </cofactor>
</comment>
<feature type="modified residue" description="N6-(pyridoxal phosphate)lysine" evidence="12 13">
    <location>
        <position position="66"/>
    </location>
</feature>
<dbReference type="EC" id="4.1.1.20" evidence="10 12"/>
<dbReference type="Proteomes" id="UP000244016">
    <property type="component" value="Unassembled WGS sequence"/>
</dbReference>
<keyword evidence="2 12" id="KW-0028">Amino-acid biosynthesis</keyword>
<dbReference type="Pfam" id="PF02784">
    <property type="entry name" value="Orn_Arg_deC_N"/>
    <property type="match status" value="1"/>
</dbReference>
<dbReference type="Gene3D" id="3.20.20.10">
    <property type="entry name" value="Alanine racemase"/>
    <property type="match status" value="1"/>
</dbReference>
<dbReference type="CDD" id="cd06828">
    <property type="entry name" value="PLPDE_III_DapDC"/>
    <property type="match status" value="1"/>
</dbReference>
<evidence type="ECO:0000256" key="6">
    <source>
        <dbReference type="ARBA" id="ARBA00023239"/>
    </source>
</evidence>
<dbReference type="FunFam" id="2.40.37.10:FF:000003">
    <property type="entry name" value="Diaminopimelate decarboxylase"/>
    <property type="match status" value="1"/>
</dbReference>
<accession>A0A2T5G620</accession>
<proteinExistence type="inferred from homology"/>
<protein>
    <recommendedName>
        <fullName evidence="11 12">Diaminopimelate decarboxylase</fullName>
        <shortName evidence="12">DAP decarboxylase</shortName>
        <shortName evidence="12">DAPDC</shortName>
        <ecNumber evidence="10 12">4.1.1.20</ecNumber>
    </recommendedName>
</protein>
<feature type="binding site" evidence="12">
    <location>
        <begin position="289"/>
        <end position="292"/>
    </location>
    <ligand>
        <name>pyridoxal 5'-phosphate</name>
        <dbReference type="ChEBI" id="CHEBI:597326"/>
    </ligand>
</feature>
<dbReference type="InterPro" id="IPR002986">
    <property type="entry name" value="DAP_deCOOHase_LysA"/>
</dbReference>
<dbReference type="Gene3D" id="2.40.37.10">
    <property type="entry name" value="Lyase, Ornithine Decarboxylase, Chain A, domain 1"/>
    <property type="match status" value="1"/>
</dbReference>
<organism evidence="17 18">
    <name type="scientific">Brockia lithotrophica</name>
    <dbReference type="NCBI Taxonomy" id="933949"/>
    <lineage>
        <taxon>Bacteria</taxon>
        <taxon>Bacillati</taxon>
        <taxon>Bacillota</taxon>
        <taxon>Bacilli</taxon>
        <taxon>Bacillales</taxon>
        <taxon>Bacillales Family X. Incertae Sedis</taxon>
        <taxon>Brockia</taxon>
    </lineage>
</organism>
<feature type="binding site" evidence="12">
    <location>
        <position position="329"/>
    </location>
    <ligand>
        <name>substrate</name>
    </ligand>
</feature>
<dbReference type="SUPFAM" id="SSF50621">
    <property type="entry name" value="Alanine racemase C-terminal domain-like"/>
    <property type="match status" value="1"/>
</dbReference>
<dbReference type="HAMAP" id="MF_02120">
    <property type="entry name" value="LysA"/>
    <property type="match status" value="1"/>
</dbReference>
<feature type="binding site" evidence="12">
    <location>
        <position position="333"/>
    </location>
    <ligand>
        <name>substrate</name>
    </ligand>
</feature>
<keyword evidence="6 12" id="KW-0456">Lyase</keyword>
<dbReference type="UniPathway" id="UPA00034">
    <property type="reaction ID" value="UER00027"/>
</dbReference>
<feature type="domain" description="Orn/DAP/Arg decarboxylase 2 N-terminal" evidence="16">
    <location>
        <begin position="39"/>
        <end position="295"/>
    </location>
</feature>
<dbReference type="PRINTS" id="PR01181">
    <property type="entry name" value="DAPDCRBXLASE"/>
</dbReference>
<feature type="binding site" evidence="12">
    <location>
        <position position="247"/>
    </location>
    <ligand>
        <name>pyridoxal 5'-phosphate</name>
        <dbReference type="ChEBI" id="CHEBI:597326"/>
    </ligand>
</feature>
<evidence type="ECO:0000256" key="2">
    <source>
        <dbReference type="ARBA" id="ARBA00022605"/>
    </source>
</evidence>
<evidence type="ECO:0000313" key="17">
    <source>
        <dbReference type="EMBL" id="PTQ51623.1"/>
    </source>
</evidence>
<evidence type="ECO:0000256" key="8">
    <source>
        <dbReference type="ARBA" id="ARBA00060643"/>
    </source>
</evidence>
<keyword evidence="5 12" id="KW-0457">Lysine biosynthesis</keyword>
<dbReference type="GO" id="GO:0009089">
    <property type="term" value="P:lysine biosynthetic process via diaminopimelate"/>
    <property type="evidence" value="ECO:0007669"/>
    <property type="project" value="UniProtKB-UniRule"/>
</dbReference>
<evidence type="ECO:0000256" key="7">
    <source>
        <dbReference type="ARBA" id="ARBA00050464"/>
    </source>
</evidence>
<dbReference type="NCBIfam" id="TIGR01048">
    <property type="entry name" value="lysA"/>
    <property type="match status" value="1"/>
</dbReference>
<evidence type="ECO:0000259" key="16">
    <source>
        <dbReference type="Pfam" id="PF02784"/>
    </source>
</evidence>
<feature type="binding site" evidence="12">
    <location>
        <position position="389"/>
    </location>
    <ligand>
        <name>pyridoxal 5'-phosphate</name>
        <dbReference type="ChEBI" id="CHEBI:597326"/>
    </ligand>
</feature>
<evidence type="ECO:0000256" key="9">
    <source>
        <dbReference type="ARBA" id="ARBA00060983"/>
    </source>
</evidence>
<dbReference type="InterPro" id="IPR022644">
    <property type="entry name" value="De-COase2_N"/>
</dbReference>
<dbReference type="PRINTS" id="PR01179">
    <property type="entry name" value="ODADCRBXLASE"/>
</dbReference>
<name>A0A2T5G620_9BACL</name>
<dbReference type="InterPro" id="IPR029066">
    <property type="entry name" value="PLP-binding_barrel"/>
</dbReference>
<dbReference type="PANTHER" id="PTHR43727">
    <property type="entry name" value="DIAMINOPIMELATE DECARBOXYLASE"/>
    <property type="match status" value="1"/>
</dbReference>
<evidence type="ECO:0000313" key="18">
    <source>
        <dbReference type="Proteomes" id="UP000244016"/>
    </source>
</evidence>
<dbReference type="EMBL" id="PEBW01000004">
    <property type="protein sequence ID" value="PTQ51623.1"/>
    <property type="molecule type" value="Genomic_DNA"/>
</dbReference>
<keyword evidence="4 12" id="KW-0663">Pyridoxal phosphate</keyword>
<dbReference type="SUPFAM" id="SSF51419">
    <property type="entry name" value="PLP-binding barrel"/>
    <property type="match status" value="1"/>
</dbReference>
<feature type="binding site" evidence="12">
    <location>
        <position position="361"/>
    </location>
    <ligand>
        <name>substrate</name>
    </ligand>
</feature>
<evidence type="ECO:0000256" key="10">
    <source>
        <dbReference type="ARBA" id="ARBA00066427"/>
    </source>
</evidence>
<comment type="subunit">
    <text evidence="12">Homodimer.</text>
</comment>
<dbReference type="InterPro" id="IPR000183">
    <property type="entry name" value="Orn/DAP/Arg_de-COase"/>
</dbReference>
<sequence>MRRFPVELEVRDGVLHFGGVSAVELAERFGTPLLVYEEDKIRRAMREFPETLSGLGVRYRLFYACKAYCSLAMAHVVREEGFGADVVSLGEMVTALRGGIPPEDLLFHGNFKPDEELRFAVEQGIGTIVVDNAYELERLASLVASQAGRRPVDILLRVTPGVVAHTHRYILTGQEDSKFGFDLESGQALAAIRKAMRTEGLRLRGIHMHVGSQLVSPDGVVEAVRRLETLLTSAPEFVPEVLDLGGGFGVPYVVDDPHVPLRDLLVPVVEAVRALFSRLGYPEPEFWWEPGRRVVGSAGTTLYRVGGVKEIPGIRRYVAVDGGMNDNIRPALYQAQYEALLANRPLDPPEALYTVAGRLCESGDILIVDHPLPHPRPGDLLAVFVTGAYAYAMSSNYNRLPRPAVVFVRDGKARLVQRRETLEDLLALDLPYGYEDCANGPAGDPDAGARGALEARGVQEA</sequence>
<dbReference type="FunFam" id="3.20.20.10:FF:000003">
    <property type="entry name" value="Diaminopimelate decarboxylase"/>
    <property type="match status" value="1"/>
</dbReference>
<evidence type="ECO:0000256" key="11">
    <source>
        <dbReference type="ARBA" id="ARBA00074972"/>
    </source>
</evidence>
<feature type="active site" description="Proton donor" evidence="13">
    <location>
        <position position="360"/>
    </location>
</feature>
<feature type="binding site" evidence="12">
    <location>
        <position position="389"/>
    </location>
    <ligand>
        <name>substrate</name>
    </ligand>
</feature>
<comment type="similarity">
    <text evidence="9 12">Belongs to the Orn/Lys/Arg decarboxylase class-II family. LysA subfamily.</text>
</comment>
<dbReference type="GO" id="GO:0008836">
    <property type="term" value="F:diaminopimelate decarboxylase activity"/>
    <property type="evidence" value="ECO:0007669"/>
    <property type="project" value="UniProtKB-UniRule"/>
</dbReference>
<evidence type="ECO:0000256" key="15">
    <source>
        <dbReference type="SAM" id="MobiDB-lite"/>
    </source>
</evidence>
<evidence type="ECO:0000256" key="12">
    <source>
        <dbReference type="HAMAP-Rule" id="MF_02120"/>
    </source>
</evidence>
<comment type="catalytic activity">
    <reaction evidence="7 12 14">
        <text>meso-2,6-diaminopimelate + H(+) = L-lysine + CO2</text>
        <dbReference type="Rhea" id="RHEA:15101"/>
        <dbReference type="ChEBI" id="CHEBI:15378"/>
        <dbReference type="ChEBI" id="CHEBI:16526"/>
        <dbReference type="ChEBI" id="CHEBI:32551"/>
        <dbReference type="ChEBI" id="CHEBI:57791"/>
        <dbReference type="EC" id="4.1.1.20"/>
    </reaction>
</comment>
<evidence type="ECO:0000256" key="5">
    <source>
        <dbReference type="ARBA" id="ARBA00023154"/>
    </source>
</evidence>
<comment type="caution">
    <text evidence="17">The sequence shown here is derived from an EMBL/GenBank/DDBJ whole genome shotgun (WGS) entry which is preliminary data.</text>
</comment>
<evidence type="ECO:0000256" key="4">
    <source>
        <dbReference type="ARBA" id="ARBA00022898"/>
    </source>
</evidence>
<dbReference type="AlphaFoldDB" id="A0A2T5G620"/>
<evidence type="ECO:0000256" key="3">
    <source>
        <dbReference type="ARBA" id="ARBA00022793"/>
    </source>
</evidence>
<keyword evidence="3 12" id="KW-0210">Decarboxylase</keyword>
<dbReference type="PANTHER" id="PTHR43727:SF2">
    <property type="entry name" value="GROUP IV DECARBOXYLASE"/>
    <property type="match status" value="1"/>
</dbReference>
<evidence type="ECO:0000256" key="1">
    <source>
        <dbReference type="ARBA" id="ARBA00001933"/>
    </source>
</evidence>
<comment type="function">
    <text evidence="12">Specifically catalyzes the decarboxylation of meso-diaminopimelate (meso-DAP) to L-lysine.</text>
</comment>
<feature type="binding site" evidence="12">
    <location>
        <position position="292"/>
    </location>
    <ligand>
        <name>substrate</name>
    </ligand>
</feature>
<reference evidence="17 18" key="1">
    <citation type="submission" date="2017-08" db="EMBL/GenBank/DDBJ databases">
        <title>Burning lignite coal seam in the remote Altai Mountains harbors a hydrogen-driven thermophilic microbial community.</title>
        <authorList>
            <person name="Kadnikov V.V."/>
            <person name="Mardanov A.V."/>
            <person name="Ivasenko D."/>
            <person name="Beletsky A.V."/>
            <person name="Karnachuk O.V."/>
            <person name="Ravin N.V."/>
        </authorList>
    </citation>
    <scope>NUCLEOTIDE SEQUENCE [LARGE SCALE GENOMIC DNA]</scope>
    <source>
        <strain evidence="17">AL31</strain>
    </source>
</reference>
<evidence type="ECO:0000256" key="14">
    <source>
        <dbReference type="RuleBase" id="RU003738"/>
    </source>
</evidence>
<dbReference type="InterPro" id="IPR009006">
    <property type="entry name" value="Ala_racemase/Decarboxylase_C"/>
</dbReference>
<feature type="region of interest" description="Disordered" evidence="15">
    <location>
        <begin position="439"/>
        <end position="461"/>
    </location>
</feature>
<comment type="pathway">
    <text evidence="8 12 14">Amino-acid biosynthesis; L-lysine biosynthesis via DAP pathway; L-lysine from DL-2,6-diaminopimelate: step 1/1.</text>
</comment>